<keyword evidence="2" id="KW-1185">Reference proteome</keyword>
<keyword evidence="1" id="KW-0378">Hydrolase</keyword>
<organism evidence="1 2">
    <name type="scientific">Palleniella muris</name>
    <dbReference type="NCBI Taxonomy" id="3038145"/>
    <lineage>
        <taxon>Bacteria</taxon>
        <taxon>Pseudomonadati</taxon>
        <taxon>Bacteroidota</taxon>
        <taxon>Bacteroidia</taxon>
        <taxon>Bacteroidales</taxon>
        <taxon>Prevotellaceae</taxon>
        <taxon>Palleniella</taxon>
    </lineage>
</organism>
<proteinExistence type="predicted"/>
<gene>
    <name evidence="1" type="ORF">E5358_12780</name>
</gene>
<accession>A0AC61QMB2</accession>
<dbReference type="EMBL" id="SRZC01000025">
    <property type="protein sequence ID" value="TGX80525.1"/>
    <property type="molecule type" value="Genomic_DNA"/>
</dbReference>
<name>A0AC61QMB2_9BACT</name>
<evidence type="ECO:0000313" key="2">
    <source>
        <dbReference type="Proteomes" id="UP000308886"/>
    </source>
</evidence>
<evidence type="ECO:0000313" key="1">
    <source>
        <dbReference type="EMBL" id="TGX80525.1"/>
    </source>
</evidence>
<comment type="caution">
    <text evidence="1">The sequence shown here is derived from an EMBL/GenBank/DDBJ whole genome shotgun (WGS) entry which is preliminary data.</text>
</comment>
<protein>
    <submittedName>
        <fullName evidence="1">Glycoside hydrolase family 19 protein</fullName>
    </submittedName>
</protein>
<reference evidence="1" key="1">
    <citation type="submission" date="2019-04" db="EMBL/GenBank/DDBJ databases">
        <title>Microbes associate with the intestines of laboratory mice.</title>
        <authorList>
            <person name="Navarre W."/>
            <person name="Wong E."/>
            <person name="Huang K."/>
            <person name="Tropini C."/>
            <person name="Ng K."/>
            <person name="Yu B."/>
        </authorList>
    </citation>
    <scope>NUCLEOTIDE SEQUENCE</scope>
    <source>
        <strain evidence="1">NM73_A23</strain>
    </source>
</reference>
<dbReference type="Proteomes" id="UP000308886">
    <property type="component" value="Unassembled WGS sequence"/>
</dbReference>
<sequence length="204" mass="23255">MQITREQIIAIMPCANNSVDKYLPYINKYAEEFQVNTSLRIVHFLAQVAVESNELRCVEENLNYSSKGLLTTFPKYFSRNTAALYARKPEKIANKVYANRCGNGNEASGDGWRYRGRGLFQLTFRANYSAYKTYCGFDVVNKPDLIAQPLGATRSAFWYWWKHGLNLLADADNTIAIRKKINGGTNGLPDVQKYVERGKKVFNI</sequence>